<dbReference type="Proteomes" id="UP000492821">
    <property type="component" value="Unassembled WGS sequence"/>
</dbReference>
<keyword evidence="1" id="KW-0732">Signal</keyword>
<evidence type="ECO:0000259" key="2">
    <source>
        <dbReference type="SMART" id="SM00848"/>
    </source>
</evidence>
<evidence type="ECO:0000313" key="4">
    <source>
        <dbReference type="WBParaSite" id="Pan_g1473.t1"/>
    </source>
</evidence>
<dbReference type="InterPro" id="IPR038765">
    <property type="entry name" value="Papain-like_cys_pep_sf"/>
</dbReference>
<feature type="signal peptide" evidence="1">
    <location>
        <begin position="1"/>
        <end position="19"/>
    </location>
</feature>
<dbReference type="SMART" id="SM00848">
    <property type="entry name" value="Inhibitor_I29"/>
    <property type="match status" value="1"/>
</dbReference>
<accession>A0A7E4UZL2</accession>
<protein>
    <submittedName>
        <fullName evidence="4">Inhibitor_I29 domain-containing protein</fullName>
    </submittedName>
</protein>
<name>A0A7E4UZL2_PANRE</name>
<dbReference type="Gene3D" id="1.10.287.2250">
    <property type="match status" value="1"/>
</dbReference>
<proteinExistence type="predicted"/>
<dbReference type="Pfam" id="PF08246">
    <property type="entry name" value="Inhibitor_I29"/>
    <property type="match status" value="1"/>
</dbReference>
<dbReference type="AlphaFoldDB" id="A0A7E4UZL2"/>
<dbReference type="SUPFAM" id="SSF54001">
    <property type="entry name" value="Cysteine proteinases"/>
    <property type="match status" value="1"/>
</dbReference>
<feature type="chain" id="PRO_5028826279" evidence="1">
    <location>
        <begin position="20"/>
        <end position="122"/>
    </location>
</feature>
<sequence length="122" mass="14390">MHTLFWIAIIASVGRVAIALTDLEQWENFKKTYEKNYTDPVEDAYHFAVFKNSLKEVKEHNDRYNRHEVTFAIRIIDLSDIPKDQWPTFPPLPTVDKDIHHATSDEIEEDIRKALEQQKLNP</sequence>
<reference evidence="4" key="2">
    <citation type="submission" date="2020-10" db="UniProtKB">
        <authorList>
            <consortium name="WormBaseParasite"/>
        </authorList>
    </citation>
    <scope>IDENTIFICATION</scope>
</reference>
<dbReference type="InterPro" id="IPR013201">
    <property type="entry name" value="Prot_inhib_I29"/>
</dbReference>
<evidence type="ECO:0000256" key="1">
    <source>
        <dbReference type="SAM" id="SignalP"/>
    </source>
</evidence>
<organism evidence="3 4">
    <name type="scientific">Panagrellus redivivus</name>
    <name type="common">Microworm</name>
    <dbReference type="NCBI Taxonomy" id="6233"/>
    <lineage>
        <taxon>Eukaryota</taxon>
        <taxon>Metazoa</taxon>
        <taxon>Ecdysozoa</taxon>
        <taxon>Nematoda</taxon>
        <taxon>Chromadorea</taxon>
        <taxon>Rhabditida</taxon>
        <taxon>Tylenchina</taxon>
        <taxon>Panagrolaimomorpha</taxon>
        <taxon>Panagrolaimoidea</taxon>
        <taxon>Panagrolaimidae</taxon>
        <taxon>Panagrellus</taxon>
    </lineage>
</organism>
<keyword evidence="3" id="KW-1185">Reference proteome</keyword>
<feature type="domain" description="Cathepsin propeptide inhibitor" evidence="2">
    <location>
        <begin position="26"/>
        <end position="86"/>
    </location>
</feature>
<reference evidence="3" key="1">
    <citation type="journal article" date="2013" name="Genetics">
        <title>The draft genome and transcriptome of Panagrellus redivivus are shaped by the harsh demands of a free-living lifestyle.</title>
        <authorList>
            <person name="Srinivasan J."/>
            <person name="Dillman A.R."/>
            <person name="Macchietto M.G."/>
            <person name="Heikkinen L."/>
            <person name="Lakso M."/>
            <person name="Fracchia K.M."/>
            <person name="Antoshechkin I."/>
            <person name="Mortazavi A."/>
            <person name="Wong G."/>
            <person name="Sternberg P.W."/>
        </authorList>
    </citation>
    <scope>NUCLEOTIDE SEQUENCE [LARGE SCALE GENOMIC DNA]</scope>
    <source>
        <strain evidence="3">MT8872</strain>
    </source>
</reference>
<evidence type="ECO:0000313" key="3">
    <source>
        <dbReference type="Proteomes" id="UP000492821"/>
    </source>
</evidence>
<dbReference type="WBParaSite" id="Pan_g1473.t1">
    <property type="protein sequence ID" value="Pan_g1473.t1"/>
    <property type="gene ID" value="Pan_g1473"/>
</dbReference>